<evidence type="ECO:0000256" key="1">
    <source>
        <dbReference type="ARBA" id="ARBA00011073"/>
    </source>
</evidence>
<dbReference type="InterPro" id="IPR000209">
    <property type="entry name" value="Peptidase_S8/S53_dom"/>
</dbReference>
<dbReference type="Proteomes" id="UP000519439">
    <property type="component" value="Unassembled WGS sequence"/>
</dbReference>
<dbReference type="PRINTS" id="PR00313">
    <property type="entry name" value="CABNDNGRPT"/>
</dbReference>
<evidence type="ECO:0000313" key="8">
    <source>
        <dbReference type="Proteomes" id="UP000519439"/>
    </source>
</evidence>
<comment type="caution">
    <text evidence="7">The sequence shown here is derived from an EMBL/GenBank/DDBJ whole genome shotgun (WGS) entry which is preliminary data.</text>
</comment>
<dbReference type="PROSITE" id="PS00138">
    <property type="entry name" value="SUBTILASE_SER"/>
    <property type="match status" value="1"/>
</dbReference>
<dbReference type="InterPro" id="IPR001343">
    <property type="entry name" value="Hemolysn_Ca-bd"/>
</dbReference>
<name>A0A7W6IFY3_9HYPH</name>
<evidence type="ECO:0000259" key="6">
    <source>
        <dbReference type="Pfam" id="PF00082"/>
    </source>
</evidence>
<dbReference type="InterPro" id="IPR036852">
    <property type="entry name" value="Peptidase_S8/S53_dom_sf"/>
</dbReference>
<dbReference type="PROSITE" id="PS00330">
    <property type="entry name" value="HEMOLYSIN_CALCIUM"/>
    <property type="match status" value="1"/>
</dbReference>
<dbReference type="Pfam" id="PF00353">
    <property type="entry name" value="HemolysinCabind"/>
    <property type="match status" value="1"/>
</dbReference>
<feature type="domain" description="Peptidase S8/S53" evidence="6">
    <location>
        <begin position="67"/>
        <end position="306"/>
    </location>
</feature>
<dbReference type="Pfam" id="PF00082">
    <property type="entry name" value="Peptidase_S8"/>
    <property type="match status" value="1"/>
</dbReference>
<reference evidence="7 8" key="1">
    <citation type="submission" date="2020-08" db="EMBL/GenBank/DDBJ databases">
        <title>Genomic Encyclopedia of Type Strains, Phase IV (KMG-IV): sequencing the most valuable type-strain genomes for metagenomic binning, comparative biology and taxonomic classification.</title>
        <authorList>
            <person name="Goeker M."/>
        </authorList>
    </citation>
    <scope>NUCLEOTIDE SEQUENCE [LARGE SCALE GENOMIC DNA]</scope>
    <source>
        <strain evidence="7 8">DSM 15743</strain>
    </source>
</reference>
<dbReference type="AlphaFoldDB" id="A0A7W6IFY3"/>
<protein>
    <submittedName>
        <fullName evidence="7">Ca2+-binding RTX toxin-like protein</fullName>
    </submittedName>
</protein>
<dbReference type="SUPFAM" id="SSF51120">
    <property type="entry name" value="beta-Roll"/>
    <property type="match status" value="1"/>
</dbReference>
<dbReference type="EMBL" id="JACIDC010000007">
    <property type="protein sequence ID" value="MBB4040737.1"/>
    <property type="molecule type" value="Genomic_DNA"/>
</dbReference>
<evidence type="ECO:0000256" key="5">
    <source>
        <dbReference type="PROSITE-ProRule" id="PRU01240"/>
    </source>
</evidence>
<dbReference type="GO" id="GO:0006508">
    <property type="term" value="P:proteolysis"/>
    <property type="evidence" value="ECO:0007669"/>
    <property type="project" value="UniProtKB-KW"/>
</dbReference>
<keyword evidence="8" id="KW-1185">Reference proteome</keyword>
<dbReference type="RefSeq" id="WP_084020956.1">
    <property type="nucleotide sequence ID" value="NZ_JACIDC010000007.1"/>
</dbReference>
<feature type="active site" description="Charge relay system" evidence="5">
    <location>
        <position position="285"/>
    </location>
</feature>
<dbReference type="PANTHER" id="PTHR43806">
    <property type="entry name" value="PEPTIDASE S8"/>
    <property type="match status" value="1"/>
</dbReference>
<keyword evidence="3 5" id="KW-0378">Hydrolase</keyword>
<dbReference type="InterPro" id="IPR018511">
    <property type="entry name" value="Hemolysin-typ_Ca-bd_CS"/>
</dbReference>
<dbReference type="Gene3D" id="3.40.50.200">
    <property type="entry name" value="Peptidase S8/S53 domain"/>
    <property type="match status" value="1"/>
</dbReference>
<feature type="active site" description="Charge relay system" evidence="5">
    <location>
        <position position="119"/>
    </location>
</feature>
<accession>A0A7W6IFY3</accession>
<dbReference type="InterPro" id="IPR011049">
    <property type="entry name" value="Serralysin-like_metalloprot_C"/>
</dbReference>
<feature type="active site" description="Charge relay system" evidence="5">
    <location>
        <position position="76"/>
    </location>
</feature>
<gene>
    <name evidence="7" type="ORF">GGR34_002394</name>
</gene>
<dbReference type="PANTHER" id="PTHR43806:SF11">
    <property type="entry name" value="CEREVISIN-RELATED"/>
    <property type="match status" value="1"/>
</dbReference>
<dbReference type="PROSITE" id="PS51892">
    <property type="entry name" value="SUBTILASE"/>
    <property type="match status" value="1"/>
</dbReference>
<comment type="similarity">
    <text evidence="1 5">Belongs to the peptidase S8 family.</text>
</comment>
<dbReference type="GO" id="GO:0005509">
    <property type="term" value="F:calcium ion binding"/>
    <property type="evidence" value="ECO:0007669"/>
    <property type="project" value="InterPro"/>
</dbReference>
<dbReference type="PRINTS" id="PR00723">
    <property type="entry name" value="SUBTILISIN"/>
</dbReference>
<evidence type="ECO:0000256" key="2">
    <source>
        <dbReference type="ARBA" id="ARBA00022670"/>
    </source>
</evidence>
<dbReference type="InterPro" id="IPR023828">
    <property type="entry name" value="Peptidase_S8_Ser-AS"/>
</dbReference>
<dbReference type="GO" id="GO:0004252">
    <property type="term" value="F:serine-type endopeptidase activity"/>
    <property type="evidence" value="ECO:0007669"/>
    <property type="project" value="UniProtKB-UniRule"/>
</dbReference>
<keyword evidence="2 5" id="KW-0645">Protease</keyword>
<sequence>MTHGIQLNDINFSSGIPTSKVITQQSWSTWSAVARGTGANPSSSSAAHDLIRLDSVRGNPLYAGIDGAGTTVVVIDTGADLDHPAYGPDADGNGIADRILFQYDFNEENDADASDGHGHGTHVMGIVGSQNPTYPGIAPGVNFIVLKIGSDTDGSAPIVDMEEAWQWVVENGSAYNIVAVNMSFGISNTYYDSEVFNELSDEIQTLAEAGIASVIAAGNDYDHAPGVNYLSASPYAWSIASTLSTENAFSAFSQRSTTMSDLAAPGSNIMSSTLDGNYGMMSGTSMATPMVSGLVALAQDLSQEITGGQKIPVMVLLDLMRAAGVPIVDDIAAVPRIDALNTLDAIVAFYRKSTNGDDTIWGWRGNDVLFGLNGQDIIRGHDGNDTLNGGTGIDVLEGDAGADRIFGGTGKDILRGDQGKDAFVFNTSLNRTSNVDRIVDFSVADDSLYLDNAVFRKTGTGSMSHPKPIASDMFTSGKNARDAEDRIVYDKAKGALYYDADGTGSSRQVLFATVSKNLKMSYHDVFIV</sequence>
<dbReference type="InterPro" id="IPR050131">
    <property type="entry name" value="Peptidase_S8_subtilisin-like"/>
</dbReference>
<dbReference type="Gene3D" id="2.150.10.10">
    <property type="entry name" value="Serralysin-like metalloprotease, C-terminal"/>
    <property type="match status" value="2"/>
</dbReference>
<organism evidence="7 8">
    <name type="scientific">Microvirga flocculans</name>
    <dbReference type="NCBI Taxonomy" id="217168"/>
    <lineage>
        <taxon>Bacteria</taxon>
        <taxon>Pseudomonadati</taxon>
        <taxon>Pseudomonadota</taxon>
        <taxon>Alphaproteobacteria</taxon>
        <taxon>Hyphomicrobiales</taxon>
        <taxon>Methylobacteriaceae</taxon>
        <taxon>Microvirga</taxon>
    </lineage>
</organism>
<keyword evidence="4 5" id="KW-0720">Serine protease</keyword>
<dbReference type="InterPro" id="IPR015500">
    <property type="entry name" value="Peptidase_S8_subtilisin-rel"/>
</dbReference>
<proteinExistence type="inferred from homology"/>
<evidence type="ECO:0000256" key="3">
    <source>
        <dbReference type="ARBA" id="ARBA00022801"/>
    </source>
</evidence>
<evidence type="ECO:0000256" key="4">
    <source>
        <dbReference type="ARBA" id="ARBA00022825"/>
    </source>
</evidence>
<dbReference type="SUPFAM" id="SSF52743">
    <property type="entry name" value="Subtilisin-like"/>
    <property type="match status" value="1"/>
</dbReference>
<evidence type="ECO:0000313" key="7">
    <source>
        <dbReference type="EMBL" id="MBB4040737.1"/>
    </source>
</evidence>